<dbReference type="InterPro" id="IPR036691">
    <property type="entry name" value="Endo/exonu/phosph_ase_sf"/>
</dbReference>
<proteinExistence type="predicted"/>
<dbReference type="OrthoDB" id="4436005at2759"/>
<evidence type="ECO:0008006" key="3">
    <source>
        <dbReference type="Google" id="ProtNLM"/>
    </source>
</evidence>
<dbReference type="Proteomes" id="UP000001745">
    <property type="component" value="Unassembled WGS sequence"/>
</dbReference>
<dbReference type="HOGENOM" id="CLU_067893_2_0_1"/>
<evidence type="ECO:0000313" key="1">
    <source>
        <dbReference type="EMBL" id="EED11446.1"/>
    </source>
</evidence>
<dbReference type="GeneID" id="8108951"/>
<protein>
    <recommendedName>
        <fullName evidence="3">Endonuclease/exonuclease/phosphatase domain-containing protein</fullName>
    </recommendedName>
</protein>
<dbReference type="RefSeq" id="XP_002488762.1">
    <property type="nucleotide sequence ID" value="XM_002488717.1"/>
</dbReference>
<evidence type="ECO:0000313" key="2">
    <source>
        <dbReference type="Proteomes" id="UP000001745"/>
    </source>
</evidence>
<keyword evidence="2" id="KW-1185">Reference proteome</keyword>
<accession>B8MVD7</accession>
<feature type="non-terminal residue" evidence="1">
    <location>
        <position position="107"/>
    </location>
</feature>
<dbReference type="AlphaFoldDB" id="B8MVD7"/>
<organism evidence="1 2">
    <name type="scientific">Talaromyces stipitatus (strain ATCC 10500 / CBS 375.48 / QM 6759 / NRRL 1006)</name>
    <name type="common">Penicillium stipitatum</name>
    <dbReference type="NCBI Taxonomy" id="441959"/>
    <lineage>
        <taxon>Eukaryota</taxon>
        <taxon>Fungi</taxon>
        <taxon>Dikarya</taxon>
        <taxon>Ascomycota</taxon>
        <taxon>Pezizomycotina</taxon>
        <taxon>Eurotiomycetes</taxon>
        <taxon>Eurotiomycetidae</taxon>
        <taxon>Eurotiales</taxon>
        <taxon>Trichocomaceae</taxon>
        <taxon>Talaromyces</taxon>
        <taxon>Talaromyces sect. Talaromyces</taxon>
    </lineage>
</organism>
<dbReference type="SUPFAM" id="SSF56219">
    <property type="entry name" value="DNase I-like"/>
    <property type="match status" value="1"/>
</dbReference>
<dbReference type="EMBL" id="EQ962663">
    <property type="protein sequence ID" value="EED11446.1"/>
    <property type="molecule type" value="Genomic_DNA"/>
</dbReference>
<reference evidence="2" key="1">
    <citation type="journal article" date="2015" name="Genome Announc.">
        <title>Genome sequence of the AIDS-associated pathogen Penicillium marneffei (ATCC18224) and its near taxonomic relative Talaromyces stipitatus (ATCC10500).</title>
        <authorList>
            <person name="Nierman W.C."/>
            <person name="Fedorova-Abrams N.D."/>
            <person name="Andrianopoulos A."/>
        </authorList>
    </citation>
    <scope>NUCLEOTIDE SEQUENCE [LARGE SCALE GENOMIC DNA]</scope>
    <source>
        <strain evidence="2">ATCC 10500 / CBS 375.48 / QM 6759 / NRRL 1006</strain>
    </source>
</reference>
<gene>
    <name evidence="1" type="ORF">TSTA_007360</name>
</gene>
<dbReference type="PhylomeDB" id="B8MVD7"/>
<name>B8MVD7_TALSN</name>
<dbReference type="InParanoid" id="B8MVD7"/>
<feature type="non-terminal residue" evidence="1">
    <location>
        <position position="1"/>
    </location>
</feature>
<dbReference type="Gene3D" id="3.60.10.10">
    <property type="entry name" value="Endonuclease/exonuclease/phosphatase"/>
    <property type="match status" value="1"/>
</dbReference>
<dbReference type="VEuPathDB" id="FungiDB:TSTA_007360"/>
<sequence length="107" mass="11839">VLDLLFLQIFSSIGKSALIVNIYNASAGCSRAGEAAKALTTLPEVYFPQTTILVGNLNLLHNRWQPSLQRSPTTFAEPFINWLDLQGLVLISDIDCPTYERGNMLDL</sequence>